<feature type="domain" description="ABC transporter" evidence="3">
    <location>
        <begin position="3"/>
        <end position="238"/>
    </location>
</feature>
<dbReference type="PROSITE" id="PS50893">
    <property type="entry name" value="ABC_TRANSPORTER_2"/>
    <property type="match status" value="1"/>
</dbReference>
<dbReference type="InterPro" id="IPR017871">
    <property type="entry name" value="ABC_transporter-like_CS"/>
</dbReference>
<dbReference type="InterPro" id="IPR027417">
    <property type="entry name" value="P-loop_NTPase"/>
</dbReference>
<name>A0ABW1HCJ5_9ACTN</name>
<proteinExistence type="predicted"/>
<sequence length="241" mass="25399">MDVTLTGLTVRFDSQPVPALESVDLRVPAGEQVALLGASGAGKSTLLRVLLGGVRPLAGEVRVGGRDPFGSAAGVRALRQRSGFLRQRDDLVPGVSARTNILMGQSSRWRLGDWFTVARGGVPSRHTARLAELAHRHGIADLLDRRIEHLSGGQRQRVALVRALLGGPGLLLADEPTTGLDPERAAAAVADLRGAHGVTLLLATHDGALARQFPRVIGLRAGRIVADGPPARIAMEQLYAA</sequence>
<evidence type="ECO:0000256" key="1">
    <source>
        <dbReference type="ARBA" id="ARBA00022741"/>
    </source>
</evidence>
<dbReference type="GO" id="GO:0005524">
    <property type="term" value="F:ATP binding"/>
    <property type="evidence" value="ECO:0007669"/>
    <property type="project" value="UniProtKB-KW"/>
</dbReference>
<dbReference type="Gene3D" id="3.40.50.300">
    <property type="entry name" value="P-loop containing nucleotide triphosphate hydrolases"/>
    <property type="match status" value="1"/>
</dbReference>
<dbReference type="RefSeq" id="WP_377514745.1">
    <property type="nucleotide sequence ID" value="NZ_JBHSQS010000017.1"/>
</dbReference>
<gene>
    <name evidence="4" type="ORF">ACFQGL_24505</name>
</gene>
<dbReference type="InterPro" id="IPR015854">
    <property type="entry name" value="ABC_transpr_LolD-like"/>
</dbReference>
<dbReference type="InterPro" id="IPR003593">
    <property type="entry name" value="AAA+_ATPase"/>
</dbReference>
<keyword evidence="2 4" id="KW-0067">ATP-binding</keyword>
<reference evidence="5" key="1">
    <citation type="journal article" date="2019" name="Int. J. Syst. Evol. Microbiol.">
        <title>The Global Catalogue of Microorganisms (GCM) 10K type strain sequencing project: providing services to taxonomists for standard genome sequencing and annotation.</title>
        <authorList>
            <consortium name="The Broad Institute Genomics Platform"/>
            <consortium name="The Broad Institute Genome Sequencing Center for Infectious Disease"/>
            <person name="Wu L."/>
            <person name="Ma J."/>
        </authorList>
    </citation>
    <scope>NUCLEOTIDE SEQUENCE [LARGE SCALE GENOMIC DNA]</scope>
    <source>
        <strain evidence="5">CGMCC 4.7144</strain>
    </source>
</reference>
<comment type="caution">
    <text evidence="4">The sequence shown here is derived from an EMBL/GenBank/DDBJ whole genome shotgun (WGS) entry which is preliminary data.</text>
</comment>
<dbReference type="PROSITE" id="PS00211">
    <property type="entry name" value="ABC_TRANSPORTER_1"/>
    <property type="match status" value="1"/>
</dbReference>
<evidence type="ECO:0000259" key="3">
    <source>
        <dbReference type="PROSITE" id="PS50893"/>
    </source>
</evidence>
<dbReference type="EMBL" id="JBHSQS010000017">
    <property type="protein sequence ID" value="MFC5926503.1"/>
    <property type="molecule type" value="Genomic_DNA"/>
</dbReference>
<dbReference type="Pfam" id="PF00005">
    <property type="entry name" value="ABC_tran"/>
    <property type="match status" value="1"/>
</dbReference>
<dbReference type="SMART" id="SM00382">
    <property type="entry name" value="AAA"/>
    <property type="match status" value="1"/>
</dbReference>
<organism evidence="4 5">
    <name type="scientific">Micromonospora vulcania</name>
    <dbReference type="NCBI Taxonomy" id="1441873"/>
    <lineage>
        <taxon>Bacteria</taxon>
        <taxon>Bacillati</taxon>
        <taxon>Actinomycetota</taxon>
        <taxon>Actinomycetes</taxon>
        <taxon>Micromonosporales</taxon>
        <taxon>Micromonosporaceae</taxon>
        <taxon>Micromonospora</taxon>
    </lineage>
</organism>
<evidence type="ECO:0000256" key="2">
    <source>
        <dbReference type="ARBA" id="ARBA00022840"/>
    </source>
</evidence>
<evidence type="ECO:0000313" key="4">
    <source>
        <dbReference type="EMBL" id="MFC5926503.1"/>
    </source>
</evidence>
<accession>A0ABW1HCJ5</accession>
<protein>
    <submittedName>
        <fullName evidence="4">ATP-binding cassette domain-containing protein</fullName>
    </submittedName>
</protein>
<evidence type="ECO:0000313" key="5">
    <source>
        <dbReference type="Proteomes" id="UP001596226"/>
    </source>
</evidence>
<keyword evidence="1" id="KW-0547">Nucleotide-binding</keyword>
<keyword evidence="5" id="KW-1185">Reference proteome</keyword>
<dbReference type="Proteomes" id="UP001596226">
    <property type="component" value="Unassembled WGS sequence"/>
</dbReference>
<dbReference type="PANTHER" id="PTHR24220:SF684">
    <property type="entry name" value="FE(3+) IONS IMPORT ATP-BINDING PROTEIN FBPC"/>
    <property type="match status" value="1"/>
</dbReference>
<dbReference type="InterPro" id="IPR003439">
    <property type="entry name" value="ABC_transporter-like_ATP-bd"/>
</dbReference>
<dbReference type="PANTHER" id="PTHR24220">
    <property type="entry name" value="IMPORT ATP-BINDING PROTEIN"/>
    <property type="match status" value="1"/>
</dbReference>
<dbReference type="SUPFAM" id="SSF52540">
    <property type="entry name" value="P-loop containing nucleoside triphosphate hydrolases"/>
    <property type="match status" value="1"/>
</dbReference>